<name>A0A9W8Z6P2_9PEZI</name>
<feature type="transmembrane region" description="Helical" evidence="1">
    <location>
        <begin position="110"/>
        <end position="137"/>
    </location>
</feature>
<dbReference type="Proteomes" id="UP001140453">
    <property type="component" value="Unassembled WGS sequence"/>
</dbReference>
<feature type="transmembrane region" description="Helical" evidence="1">
    <location>
        <begin position="75"/>
        <end position="98"/>
    </location>
</feature>
<organism evidence="2 3">
    <name type="scientific">Gnomoniopsis smithogilvyi</name>
    <dbReference type="NCBI Taxonomy" id="1191159"/>
    <lineage>
        <taxon>Eukaryota</taxon>
        <taxon>Fungi</taxon>
        <taxon>Dikarya</taxon>
        <taxon>Ascomycota</taxon>
        <taxon>Pezizomycotina</taxon>
        <taxon>Sordariomycetes</taxon>
        <taxon>Sordariomycetidae</taxon>
        <taxon>Diaporthales</taxon>
        <taxon>Gnomoniaceae</taxon>
        <taxon>Gnomoniopsis</taxon>
    </lineage>
</organism>
<keyword evidence="1" id="KW-0472">Membrane</keyword>
<keyword evidence="1" id="KW-0812">Transmembrane</keyword>
<dbReference type="AlphaFoldDB" id="A0A9W8Z6P2"/>
<feature type="transmembrane region" description="Helical" evidence="1">
    <location>
        <begin position="12"/>
        <end position="32"/>
    </location>
</feature>
<comment type="caution">
    <text evidence="2">The sequence shown here is derived from an EMBL/GenBank/DDBJ whole genome shotgun (WGS) entry which is preliminary data.</text>
</comment>
<keyword evidence="3" id="KW-1185">Reference proteome</keyword>
<proteinExistence type="predicted"/>
<accession>A0A9W8Z6P2</accession>
<protein>
    <recommendedName>
        <fullName evidence="4">MARVEL domain-containing protein</fullName>
    </recommendedName>
</protein>
<evidence type="ECO:0000256" key="1">
    <source>
        <dbReference type="SAM" id="Phobius"/>
    </source>
</evidence>
<keyword evidence="1" id="KW-1133">Transmembrane helix</keyword>
<evidence type="ECO:0008006" key="4">
    <source>
        <dbReference type="Google" id="ProtNLM"/>
    </source>
</evidence>
<dbReference type="OrthoDB" id="3436860at2759"/>
<evidence type="ECO:0000313" key="3">
    <source>
        <dbReference type="Proteomes" id="UP001140453"/>
    </source>
</evidence>
<reference evidence="2" key="1">
    <citation type="submission" date="2022-10" db="EMBL/GenBank/DDBJ databases">
        <title>Tapping the CABI collections for fungal endophytes: first genome assemblies for Collariella, Neodidymelliopsis, Ascochyta clinopodiicola, Didymella pomorum, Didymosphaeria variabile, Neocosmospora piperis and Neocucurbitaria cava.</title>
        <authorList>
            <person name="Hill R."/>
        </authorList>
    </citation>
    <scope>NUCLEOTIDE SEQUENCE</scope>
    <source>
        <strain evidence="2">IMI 355082</strain>
    </source>
</reference>
<feature type="transmembrane region" description="Helical" evidence="1">
    <location>
        <begin position="44"/>
        <end position="63"/>
    </location>
</feature>
<dbReference type="EMBL" id="JAPEVB010000001">
    <property type="protein sequence ID" value="KAJ4397799.1"/>
    <property type="molecule type" value="Genomic_DNA"/>
</dbReference>
<sequence>MAAFLDTRFKLPVHIVELVIIVAVLAISGARLTMPGLPRTRANTIALGFSAKSIAFIAYQLLSEHVARFSRWKSLKAYAILNGLEIVFWGAVVFLLIQANIQVCIGTGCILSWVVVGLAISLSTLSTYAFAISFLAFRRSREEQRLGTGFNRETSSQSDMPMEDAQWAASVVHERPRK</sequence>
<evidence type="ECO:0000313" key="2">
    <source>
        <dbReference type="EMBL" id="KAJ4397799.1"/>
    </source>
</evidence>
<gene>
    <name evidence="2" type="ORF">N0V93_002036</name>
</gene>